<comment type="caution">
    <text evidence="1">The sequence shown here is derived from an EMBL/GenBank/DDBJ whole genome shotgun (WGS) entry which is preliminary data.</text>
</comment>
<proteinExistence type="predicted"/>
<gene>
    <name evidence="1" type="ORF">HPB48_012134</name>
</gene>
<dbReference type="EMBL" id="JABSTR010000002">
    <property type="protein sequence ID" value="KAH9364397.1"/>
    <property type="molecule type" value="Genomic_DNA"/>
</dbReference>
<name>A0A9J6FMX6_HAELO</name>
<protein>
    <submittedName>
        <fullName evidence="1">Uncharacterized protein</fullName>
    </submittedName>
</protein>
<accession>A0A9J6FMX6</accession>
<dbReference type="Proteomes" id="UP000821853">
    <property type="component" value="Chromosome 10"/>
</dbReference>
<organism evidence="1 2">
    <name type="scientific">Haemaphysalis longicornis</name>
    <name type="common">Bush tick</name>
    <dbReference type="NCBI Taxonomy" id="44386"/>
    <lineage>
        <taxon>Eukaryota</taxon>
        <taxon>Metazoa</taxon>
        <taxon>Ecdysozoa</taxon>
        <taxon>Arthropoda</taxon>
        <taxon>Chelicerata</taxon>
        <taxon>Arachnida</taxon>
        <taxon>Acari</taxon>
        <taxon>Parasitiformes</taxon>
        <taxon>Ixodida</taxon>
        <taxon>Ixodoidea</taxon>
        <taxon>Ixodidae</taxon>
        <taxon>Haemaphysalinae</taxon>
        <taxon>Haemaphysalis</taxon>
    </lineage>
</organism>
<sequence>MSSTNLLRHASWQPLDSRVRVSTVRLMCRVTSPGHQELPYGPRLSQRTGRLQPLLTRTQRHGSSRLPRAAALWRQLPSDYTGTFPPDYDDLMTIMRAAQWTA</sequence>
<evidence type="ECO:0000313" key="2">
    <source>
        <dbReference type="Proteomes" id="UP000821853"/>
    </source>
</evidence>
<keyword evidence="2" id="KW-1185">Reference proteome</keyword>
<reference evidence="1 2" key="1">
    <citation type="journal article" date="2020" name="Cell">
        <title>Large-Scale Comparative Analyses of Tick Genomes Elucidate Their Genetic Diversity and Vector Capacities.</title>
        <authorList>
            <consortium name="Tick Genome and Microbiome Consortium (TIGMIC)"/>
            <person name="Jia N."/>
            <person name="Wang J."/>
            <person name="Shi W."/>
            <person name="Du L."/>
            <person name="Sun Y."/>
            <person name="Zhan W."/>
            <person name="Jiang J.F."/>
            <person name="Wang Q."/>
            <person name="Zhang B."/>
            <person name="Ji P."/>
            <person name="Bell-Sakyi L."/>
            <person name="Cui X.M."/>
            <person name="Yuan T.T."/>
            <person name="Jiang B.G."/>
            <person name="Yang W.F."/>
            <person name="Lam T.T."/>
            <person name="Chang Q.C."/>
            <person name="Ding S.J."/>
            <person name="Wang X.J."/>
            <person name="Zhu J.G."/>
            <person name="Ruan X.D."/>
            <person name="Zhao L."/>
            <person name="Wei J.T."/>
            <person name="Ye R.Z."/>
            <person name="Que T.C."/>
            <person name="Du C.H."/>
            <person name="Zhou Y.H."/>
            <person name="Cheng J.X."/>
            <person name="Dai P.F."/>
            <person name="Guo W.B."/>
            <person name="Han X.H."/>
            <person name="Huang E.J."/>
            <person name="Li L.F."/>
            <person name="Wei W."/>
            <person name="Gao Y.C."/>
            <person name="Liu J.Z."/>
            <person name="Shao H.Z."/>
            <person name="Wang X."/>
            <person name="Wang C.C."/>
            <person name="Yang T.C."/>
            <person name="Huo Q.B."/>
            <person name="Li W."/>
            <person name="Chen H.Y."/>
            <person name="Chen S.E."/>
            <person name="Zhou L.G."/>
            <person name="Ni X.B."/>
            <person name="Tian J.H."/>
            <person name="Sheng Y."/>
            <person name="Liu T."/>
            <person name="Pan Y.S."/>
            <person name="Xia L.Y."/>
            <person name="Li J."/>
            <person name="Zhao F."/>
            <person name="Cao W.C."/>
        </authorList>
    </citation>
    <scope>NUCLEOTIDE SEQUENCE [LARGE SCALE GENOMIC DNA]</scope>
    <source>
        <strain evidence="1">HaeL-2018</strain>
    </source>
</reference>
<dbReference type="VEuPathDB" id="VectorBase:HLOH_048580"/>
<dbReference type="AlphaFoldDB" id="A0A9J6FMX6"/>
<dbReference type="OMA" id="DLMTIMR"/>
<dbReference type="OrthoDB" id="8017542at2759"/>
<evidence type="ECO:0000313" key="1">
    <source>
        <dbReference type="EMBL" id="KAH9364397.1"/>
    </source>
</evidence>